<evidence type="ECO:0000259" key="4">
    <source>
        <dbReference type="PROSITE" id="PS50002"/>
    </source>
</evidence>
<name>A0A1Y1ZQP0_9FUNG</name>
<dbReference type="InterPro" id="IPR001452">
    <property type="entry name" value="SH3_domain"/>
</dbReference>
<gene>
    <name evidence="5" type="ORF">BCR33DRAFT_368963</name>
</gene>
<keyword evidence="3" id="KW-1133">Transmembrane helix</keyword>
<dbReference type="Pfam" id="PF00018">
    <property type="entry name" value="SH3_1"/>
    <property type="match status" value="1"/>
</dbReference>
<dbReference type="SUPFAM" id="SSF50044">
    <property type="entry name" value="SH3-domain"/>
    <property type="match status" value="1"/>
</dbReference>
<keyword evidence="3" id="KW-0812">Transmembrane</keyword>
<dbReference type="OrthoDB" id="2150159at2759"/>
<dbReference type="AlphaFoldDB" id="A0A1Y1ZQP0"/>
<feature type="domain" description="SH3" evidence="4">
    <location>
        <begin position="69"/>
        <end position="130"/>
    </location>
</feature>
<accession>A0A1Y1ZQP0</accession>
<keyword evidence="3" id="KW-0472">Membrane</keyword>
<proteinExistence type="predicted"/>
<dbReference type="InterPro" id="IPR036028">
    <property type="entry name" value="SH3-like_dom_sf"/>
</dbReference>
<dbReference type="SMART" id="SM00326">
    <property type="entry name" value="SH3"/>
    <property type="match status" value="1"/>
</dbReference>
<dbReference type="Proteomes" id="UP000193642">
    <property type="component" value="Unassembled WGS sequence"/>
</dbReference>
<evidence type="ECO:0000313" key="6">
    <source>
        <dbReference type="Proteomes" id="UP000193642"/>
    </source>
</evidence>
<reference evidence="5 6" key="1">
    <citation type="submission" date="2016-07" db="EMBL/GenBank/DDBJ databases">
        <title>Pervasive Adenine N6-methylation of Active Genes in Fungi.</title>
        <authorList>
            <consortium name="DOE Joint Genome Institute"/>
            <person name="Mondo S.J."/>
            <person name="Dannebaum R.O."/>
            <person name="Kuo R.C."/>
            <person name="Labutti K."/>
            <person name="Haridas S."/>
            <person name="Kuo A."/>
            <person name="Salamov A."/>
            <person name="Ahrendt S.R."/>
            <person name="Lipzen A."/>
            <person name="Sullivan W."/>
            <person name="Andreopoulos W.B."/>
            <person name="Clum A."/>
            <person name="Lindquist E."/>
            <person name="Daum C."/>
            <person name="Ramamoorthy G.K."/>
            <person name="Gryganskyi A."/>
            <person name="Culley D."/>
            <person name="Magnuson J.K."/>
            <person name="James T.Y."/>
            <person name="O'Malley M.A."/>
            <person name="Stajich J.E."/>
            <person name="Spatafora J.W."/>
            <person name="Visel A."/>
            <person name="Grigoriev I.V."/>
        </authorList>
    </citation>
    <scope>NUCLEOTIDE SEQUENCE [LARGE SCALE GENOMIC DNA]</scope>
    <source>
        <strain evidence="5 6">JEL800</strain>
    </source>
</reference>
<dbReference type="Gene3D" id="2.30.30.40">
    <property type="entry name" value="SH3 Domains"/>
    <property type="match status" value="1"/>
</dbReference>
<keyword evidence="1 2" id="KW-0728">SH3 domain</keyword>
<dbReference type="PROSITE" id="PS50002">
    <property type="entry name" value="SH3"/>
    <property type="match status" value="1"/>
</dbReference>
<evidence type="ECO:0000313" key="5">
    <source>
        <dbReference type="EMBL" id="ORY12563.1"/>
    </source>
</evidence>
<evidence type="ECO:0000256" key="3">
    <source>
        <dbReference type="SAM" id="Phobius"/>
    </source>
</evidence>
<keyword evidence="6" id="KW-1185">Reference proteome</keyword>
<organism evidence="5 6">
    <name type="scientific">Rhizoclosmatium globosum</name>
    <dbReference type="NCBI Taxonomy" id="329046"/>
    <lineage>
        <taxon>Eukaryota</taxon>
        <taxon>Fungi</taxon>
        <taxon>Fungi incertae sedis</taxon>
        <taxon>Chytridiomycota</taxon>
        <taxon>Chytridiomycota incertae sedis</taxon>
        <taxon>Chytridiomycetes</taxon>
        <taxon>Chytridiales</taxon>
        <taxon>Chytriomycetaceae</taxon>
        <taxon>Rhizoclosmatium</taxon>
    </lineage>
</organism>
<sequence>MAPAPRILGISIPAFITLIVCASVLVLASGIAVLIVTRSVQQKPTLQKTLTHEEQVIHSNLAAASSNFVPGQTVQAKYAYQKNLADELNVQAGDDIFIQHVFDDGWIRGMNLSTRSAGTFPSLCLFQTPRESSTINKRLSSQNMRPITLLKPTKQVI</sequence>
<evidence type="ECO:0000256" key="2">
    <source>
        <dbReference type="PROSITE-ProRule" id="PRU00192"/>
    </source>
</evidence>
<comment type="caution">
    <text evidence="5">The sequence shown here is derived from an EMBL/GenBank/DDBJ whole genome shotgun (WGS) entry which is preliminary data.</text>
</comment>
<dbReference type="CDD" id="cd00174">
    <property type="entry name" value="SH3"/>
    <property type="match status" value="1"/>
</dbReference>
<dbReference type="EMBL" id="MCGO01000356">
    <property type="protein sequence ID" value="ORY12563.1"/>
    <property type="molecule type" value="Genomic_DNA"/>
</dbReference>
<protein>
    <recommendedName>
        <fullName evidence="4">SH3 domain-containing protein</fullName>
    </recommendedName>
</protein>
<evidence type="ECO:0000256" key="1">
    <source>
        <dbReference type="ARBA" id="ARBA00022443"/>
    </source>
</evidence>
<feature type="transmembrane region" description="Helical" evidence="3">
    <location>
        <begin position="12"/>
        <end position="36"/>
    </location>
</feature>